<dbReference type="GO" id="GO:0005886">
    <property type="term" value="C:plasma membrane"/>
    <property type="evidence" value="ECO:0007669"/>
    <property type="project" value="UniProtKB-SubCell"/>
</dbReference>
<reference evidence="12" key="2">
    <citation type="submission" date="2020-01" db="EMBL/GenBank/DDBJ databases">
        <authorList>
            <person name="Campanaro S."/>
        </authorList>
    </citation>
    <scope>NUCLEOTIDE SEQUENCE</scope>
    <source>
        <strain evidence="12">AS06rmzACSIP_7</strain>
    </source>
</reference>
<comment type="subunit">
    <text evidence="11">The system is composed of three essential subunits: KdpA, KdpB and KdpC.</text>
</comment>
<dbReference type="InterPro" id="IPR003820">
    <property type="entry name" value="KdpC"/>
</dbReference>
<organism evidence="12 13">
    <name type="scientific">Syntrophorhabdus aromaticivorans</name>
    <dbReference type="NCBI Taxonomy" id="328301"/>
    <lineage>
        <taxon>Bacteria</taxon>
        <taxon>Pseudomonadati</taxon>
        <taxon>Thermodesulfobacteriota</taxon>
        <taxon>Syntrophorhabdia</taxon>
        <taxon>Syntrophorhabdales</taxon>
        <taxon>Syntrophorhabdaceae</taxon>
        <taxon>Syntrophorhabdus</taxon>
    </lineage>
</organism>
<accession>A0A971M5Z3</accession>
<name>A0A971M5Z3_9BACT</name>
<dbReference type="PANTHER" id="PTHR30042">
    <property type="entry name" value="POTASSIUM-TRANSPORTING ATPASE C CHAIN"/>
    <property type="match status" value="1"/>
</dbReference>
<keyword evidence="5 11" id="KW-0547">Nucleotide-binding</keyword>
<dbReference type="EMBL" id="JAAYEE010000278">
    <property type="protein sequence ID" value="NLW36658.1"/>
    <property type="molecule type" value="Genomic_DNA"/>
</dbReference>
<evidence type="ECO:0000313" key="13">
    <source>
        <dbReference type="Proteomes" id="UP000777265"/>
    </source>
</evidence>
<evidence type="ECO:0000256" key="2">
    <source>
        <dbReference type="ARBA" id="ARBA00022475"/>
    </source>
</evidence>
<dbReference type="PROSITE" id="PS51257">
    <property type="entry name" value="PROKAR_LIPOPROTEIN"/>
    <property type="match status" value="1"/>
</dbReference>
<dbReference type="PIRSF" id="PIRSF001296">
    <property type="entry name" value="K_ATPase_KdpC"/>
    <property type="match status" value="1"/>
</dbReference>
<dbReference type="Proteomes" id="UP000777265">
    <property type="component" value="Unassembled WGS sequence"/>
</dbReference>
<evidence type="ECO:0000256" key="6">
    <source>
        <dbReference type="ARBA" id="ARBA00022840"/>
    </source>
</evidence>
<evidence type="ECO:0000256" key="1">
    <source>
        <dbReference type="ARBA" id="ARBA00022448"/>
    </source>
</evidence>
<evidence type="ECO:0000256" key="9">
    <source>
        <dbReference type="ARBA" id="ARBA00023065"/>
    </source>
</evidence>
<comment type="function">
    <text evidence="11">Part of the high-affinity ATP-driven potassium transport (or Kdp) system, which catalyzes the hydrolysis of ATP coupled with the electrogenic transport of potassium into the cytoplasm. This subunit acts as a catalytic chaperone that increases the ATP-binding affinity of the ATP-hydrolyzing subunit KdpB by the formation of a transient KdpB/KdpC/ATP ternary complex.</text>
</comment>
<evidence type="ECO:0000256" key="11">
    <source>
        <dbReference type="HAMAP-Rule" id="MF_00276"/>
    </source>
</evidence>
<dbReference type="NCBIfam" id="NF001454">
    <property type="entry name" value="PRK00315.1"/>
    <property type="match status" value="1"/>
</dbReference>
<dbReference type="GO" id="GO:0005524">
    <property type="term" value="F:ATP binding"/>
    <property type="evidence" value="ECO:0007669"/>
    <property type="project" value="UniProtKB-UniRule"/>
</dbReference>
<evidence type="ECO:0000256" key="4">
    <source>
        <dbReference type="ARBA" id="ARBA00022692"/>
    </source>
</evidence>
<comment type="similarity">
    <text evidence="11">Belongs to the KdpC family.</text>
</comment>
<dbReference type="AlphaFoldDB" id="A0A971M5Z3"/>
<evidence type="ECO:0000256" key="3">
    <source>
        <dbReference type="ARBA" id="ARBA00022538"/>
    </source>
</evidence>
<dbReference type="NCBIfam" id="TIGR00681">
    <property type="entry name" value="kdpC"/>
    <property type="match status" value="1"/>
</dbReference>
<reference evidence="12" key="1">
    <citation type="journal article" date="2020" name="Biotechnol. Biofuels">
        <title>New insights from the biogas microbiome by comprehensive genome-resolved metagenomics of nearly 1600 species originating from multiple anaerobic digesters.</title>
        <authorList>
            <person name="Campanaro S."/>
            <person name="Treu L."/>
            <person name="Rodriguez-R L.M."/>
            <person name="Kovalovszki A."/>
            <person name="Ziels R.M."/>
            <person name="Maus I."/>
            <person name="Zhu X."/>
            <person name="Kougias P.G."/>
            <person name="Basile A."/>
            <person name="Luo G."/>
            <person name="Schluter A."/>
            <person name="Konstantinidis K.T."/>
            <person name="Angelidaki I."/>
        </authorList>
    </citation>
    <scope>NUCLEOTIDE SEQUENCE</scope>
    <source>
        <strain evidence="12">AS06rmzACSIP_7</strain>
    </source>
</reference>
<proteinExistence type="inferred from homology"/>
<comment type="subcellular location">
    <subcellularLocation>
        <location evidence="11">Cell membrane</location>
        <topology evidence="11">Single-pass membrane protein</topology>
    </subcellularLocation>
</comment>
<protein>
    <recommendedName>
        <fullName evidence="11">Potassium-transporting ATPase KdpC subunit</fullName>
    </recommendedName>
    <alternativeName>
        <fullName evidence="11">ATP phosphohydrolase [potassium-transporting] C chain</fullName>
    </alternativeName>
    <alternativeName>
        <fullName evidence="11">Potassium-binding and translocating subunit C</fullName>
    </alternativeName>
    <alternativeName>
        <fullName evidence="11">Potassium-translocating ATPase C chain</fullName>
    </alternativeName>
</protein>
<keyword evidence="2 11" id="KW-1003">Cell membrane</keyword>
<evidence type="ECO:0000256" key="8">
    <source>
        <dbReference type="ARBA" id="ARBA00022989"/>
    </source>
</evidence>
<feature type="transmembrane region" description="Helical" evidence="11">
    <location>
        <begin position="12"/>
        <end position="34"/>
    </location>
</feature>
<gene>
    <name evidence="11 12" type="primary">kdpC</name>
    <name evidence="12" type="ORF">GXY80_14445</name>
</gene>
<dbReference type="GO" id="GO:0008556">
    <property type="term" value="F:P-type potassium transmembrane transporter activity"/>
    <property type="evidence" value="ECO:0007669"/>
    <property type="project" value="InterPro"/>
</dbReference>
<evidence type="ECO:0000256" key="10">
    <source>
        <dbReference type="ARBA" id="ARBA00023136"/>
    </source>
</evidence>
<evidence type="ECO:0000256" key="5">
    <source>
        <dbReference type="ARBA" id="ARBA00022741"/>
    </source>
</evidence>
<dbReference type="Pfam" id="PF02669">
    <property type="entry name" value="KdpC"/>
    <property type="match status" value="1"/>
</dbReference>
<keyword evidence="6 11" id="KW-0067">ATP-binding</keyword>
<keyword evidence="9 11" id="KW-0406">Ion transport</keyword>
<keyword evidence="3 11" id="KW-0633">Potassium transport</keyword>
<comment type="caution">
    <text evidence="12">The sequence shown here is derived from an EMBL/GenBank/DDBJ whole genome shotgun (WGS) entry which is preliminary data.</text>
</comment>
<dbReference type="PANTHER" id="PTHR30042:SF2">
    <property type="entry name" value="POTASSIUM-TRANSPORTING ATPASE KDPC SUBUNIT"/>
    <property type="match status" value="1"/>
</dbReference>
<evidence type="ECO:0000256" key="7">
    <source>
        <dbReference type="ARBA" id="ARBA00022958"/>
    </source>
</evidence>
<sequence length="194" mass="20471">MKNLLTELRVALIATIVLAVLACGIYPAMVWVVAQGLFPAEAKGSLIMRGGKIAGSDIIGQGFTDAKYFHPRPSAAGSGYDAVSSGGSNLGPTSKRLADAVKQRVLDYRAENGLAPDVLVPADAVTASAGGLDPHISLKNAYLQAPRVAKARELSEKTVLRELVHFTEDRDLGILGEARVNVLKLNIALDGILR</sequence>
<evidence type="ECO:0000313" key="12">
    <source>
        <dbReference type="EMBL" id="NLW36658.1"/>
    </source>
</evidence>
<keyword evidence="1 11" id="KW-0813">Transport</keyword>
<dbReference type="HAMAP" id="MF_00276">
    <property type="entry name" value="KdpC"/>
    <property type="match status" value="1"/>
</dbReference>
<keyword evidence="10 11" id="KW-0472">Membrane</keyword>
<keyword evidence="7 11" id="KW-0630">Potassium</keyword>
<keyword evidence="8 11" id="KW-1133">Transmembrane helix</keyword>
<keyword evidence="4 11" id="KW-0812">Transmembrane</keyword>